<feature type="chain" id="PRO_5002727021" evidence="3">
    <location>
        <begin position="29"/>
        <end position="167"/>
    </location>
</feature>
<evidence type="ECO:0000313" key="5">
    <source>
        <dbReference type="Proteomes" id="UP000001861"/>
    </source>
</evidence>
<keyword evidence="2" id="KW-1133">Transmembrane helix</keyword>
<keyword evidence="3" id="KW-0732">Signal</keyword>
<dbReference type="GeneID" id="6007289"/>
<feature type="region of interest" description="Disordered" evidence="1">
    <location>
        <begin position="103"/>
        <end position="167"/>
    </location>
</feature>
<protein>
    <submittedName>
        <fullName evidence="4">Uncharacterized protein</fullName>
    </submittedName>
</protein>
<evidence type="ECO:0000313" key="4">
    <source>
        <dbReference type="EMBL" id="EAU90905.1"/>
    </source>
</evidence>
<reference evidence="4 5" key="1">
    <citation type="journal article" date="2010" name="Proc. Natl. Acad. Sci. U.S.A.">
        <title>Insights into evolution of multicellular fungi from the assembled chromosomes of the mushroom Coprinopsis cinerea (Coprinus cinereus).</title>
        <authorList>
            <person name="Stajich J.E."/>
            <person name="Wilke S.K."/>
            <person name="Ahren D."/>
            <person name="Au C.H."/>
            <person name="Birren B.W."/>
            <person name="Borodovsky M."/>
            <person name="Burns C."/>
            <person name="Canback B."/>
            <person name="Casselton L.A."/>
            <person name="Cheng C.K."/>
            <person name="Deng J."/>
            <person name="Dietrich F.S."/>
            <person name="Fargo D.C."/>
            <person name="Farman M.L."/>
            <person name="Gathman A.C."/>
            <person name="Goldberg J."/>
            <person name="Guigo R."/>
            <person name="Hoegger P.J."/>
            <person name="Hooker J.B."/>
            <person name="Huggins A."/>
            <person name="James T.Y."/>
            <person name="Kamada T."/>
            <person name="Kilaru S."/>
            <person name="Kodira C."/>
            <person name="Kues U."/>
            <person name="Kupfer D."/>
            <person name="Kwan H.S."/>
            <person name="Lomsadze A."/>
            <person name="Li W."/>
            <person name="Lilly W.W."/>
            <person name="Ma L.J."/>
            <person name="Mackey A.J."/>
            <person name="Manning G."/>
            <person name="Martin F."/>
            <person name="Muraguchi H."/>
            <person name="Natvig D.O."/>
            <person name="Palmerini H."/>
            <person name="Ramesh M.A."/>
            <person name="Rehmeyer C.J."/>
            <person name="Roe B.A."/>
            <person name="Shenoy N."/>
            <person name="Stanke M."/>
            <person name="Ter-Hovhannisyan V."/>
            <person name="Tunlid A."/>
            <person name="Velagapudi R."/>
            <person name="Vision T.J."/>
            <person name="Zeng Q."/>
            <person name="Zolan M.E."/>
            <person name="Pukkila P.J."/>
        </authorList>
    </citation>
    <scope>NUCLEOTIDE SEQUENCE [LARGE SCALE GENOMIC DNA]</scope>
    <source>
        <strain evidence="5">Okayama-7 / 130 / ATCC MYA-4618 / FGSC 9003</strain>
    </source>
</reference>
<sequence>MNRHFASILKRSSLLLSLLFTLISQVDASLLPKSDKKKSRTVIFTKEAGKTVCHILETGERVKCPNKTLVIALVSVFCSIILIVGIAILAFFLMRRRKFRVGKSGKGEKGSDGASEAKPQSLEESCKTPQISQEGEAKQREGAVEGPPTIPHHVLPPTDPFLKAAPQ</sequence>
<keyword evidence="5" id="KW-1185">Reference proteome</keyword>
<evidence type="ECO:0000256" key="1">
    <source>
        <dbReference type="SAM" id="MobiDB-lite"/>
    </source>
</evidence>
<keyword evidence="2" id="KW-0472">Membrane</keyword>
<dbReference type="VEuPathDB" id="FungiDB:CC1G_02292"/>
<evidence type="ECO:0000256" key="3">
    <source>
        <dbReference type="SAM" id="SignalP"/>
    </source>
</evidence>
<proteinExistence type="predicted"/>
<dbReference type="KEGG" id="cci:CC1G_02292"/>
<dbReference type="EMBL" id="AACS02000003">
    <property type="protein sequence ID" value="EAU90905.1"/>
    <property type="molecule type" value="Genomic_DNA"/>
</dbReference>
<comment type="caution">
    <text evidence="4">The sequence shown here is derived from an EMBL/GenBank/DDBJ whole genome shotgun (WGS) entry which is preliminary data.</text>
</comment>
<dbReference type="RefSeq" id="XP_001830841.1">
    <property type="nucleotide sequence ID" value="XM_001830789.1"/>
</dbReference>
<organism evidence="4 5">
    <name type="scientific">Coprinopsis cinerea (strain Okayama-7 / 130 / ATCC MYA-4618 / FGSC 9003)</name>
    <name type="common">Inky cap fungus</name>
    <name type="synonym">Hormographiella aspergillata</name>
    <dbReference type="NCBI Taxonomy" id="240176"/>
    <lineage>
        <taxon>Eukaryota</taxon>
        <taxon>Fungi</taxon>
        <taxon>Dikarya</taxon>
        <taxon>Basidiomycota</taxon>
        <taxon>Agaricomycotina</taxon>
        <taxon>Agaricomycetes</taxon>
        <taxon>Agaricomycetidae</taxon>
        <taxon>Agaricales</taxon>
        <taxon>Agaricineae</taxon>
        <taxon>Psathyrellaceae</taxon>
        <taxon>Coprinopsis</taxon>
    </lineage>
</organism>
<dbReference type="Proteomes" id="UP000001861">
    <property type="component" value="Unassembled WGS sequence"/>
</dbReference>
<feature type="signal peptide" evidence="3">
    <location>
        <begin position="1"/>
        <end position="28"/>
    </location>
</feature>
<name>A8N7N5_COPC7</name>
<dbReference type="InParanoid" id="A8N7N5"/>
<keyword evidence="2" id="KW-0812">Transmembrane</keyword>
<dbReference type="AlphaFoldDB" id="A8N7N5"/>
<evidence type="ECO:0000256" key="2">
    <source>
        <dbReference type="SAM" id="Phobius"/>
    </source>
</evidence>
<accession>A8N7N5</accession>
<feature type="transmembrane region" description="Helical" evidence="2">
    <location>
        <begin position="69"/>
        <end position="93"/>
    </location>
</feature>
<gene>
    <name evidence="4" type="ORF">CC1G_02292</name>
</gene>